<dbReference type="Gene3D" id="3.40.50.1440">
    <property type="entry name" value="Tubulin/FtsZ, GTPase domain"/>
    <property type="match status" value="1"/>
</dbReference>
<evidence type="ECO:0000313" key="3">
    <source>
        <dbReference type="EMBL" id="CAF5196856.1"/>
    </source>
</evidence>
<comment type="caution">
    <text evidence="2">The sequence shown here is derived from an EMBL/GenBank/DDBJ whole genome shotgun (WGS) entry which is preliminary data.</text>
</comment>
<dbReference type="EMBL" id="CAJOBJ010342581">
    <property type="protein sequence ID" value="CAF5196856.1"/>
    <property type="molecule type" value="Genomic_DNA"/>
</dbReference>
<evidence type="ECO:0000313" key="2">
    <source>
        <dbReference type="EMBL" id="CAF4566346.1"/>
    </source>
</evidence>
<reference evidence="2" key="1">
    <citation type="submission" date="2021-02" db="EMBL/GenBank/DDBJ databases">
        <authorList>
            <person name="Nowell W R."/>
        </authorList>
    </citation>
    <scope>NUCLEOTIDE SEQUENCE</scope>
</reference>
<dbReference type="InterPro" id="IPR003008">
    <property type="entry name" value="Tubulin_FtsZ_GTPase"/>
</dbReference>
<evidence type="ECO:0000313" key="4">
    <source>
        <dbReference type="Proteomes" id="UP000681720"/>
    </source>
</evidence>
<feature type="non-terminal residue" evidence="2">
    <location>
        <position position="35"/>
    </location>
</feature>
<dbReference type="SUPFAM" id="SSF52490">
    <property type="entry name" value="Tubulin nucleotide-binding domain-like"/>
    <property type="match status" value="1"/>
</dbReference>
<accession>A0A8S2YJ46</accession>
<protein>
    <recommendedName>
        <fullName evidence="1">Tubulin/FtsZ GTPase domain-containing protein</fullName>
    </recommendedName>
</protein>
<name>A0A8S2YJ46_9BILA</name>
<proteinExistence type="predicted"/>
<feature type="domain" description="Tubulin/FtsZ GTPase" evidence="1">
    <location>
        <begin position="3"/>
        <end position="30"/>
    </location>
</feature>
<dbReference type="Proteomes" id="UP000681720">
    <property type="component" value="Unassembled WGS sequence"/>
</dbReference>
<dbReference type="AlphaFoldDB" id="A0A8S2YJ46"/>
<gene>
    <name evidence="2" type="ORF">GIL414_LOCUS37471</name>
    <name evidence="3" type="ORF">GIL414_LOCUS75215</name>
</gene>
<sequence length="35" mass="3838">MKEIICLHVGQAGCQIGHACWELFCLEHGIQPDGT</sequence>
<organism evidence="2 4">
    <name type="scientific">Rotaria magnacalcarata</name>
    <dbReference type="NCBI Taxonomy" id="392030"/>
    <lineage>
        <taxon>Eukaryota</taxon>
        <taxon>Metazoa</taxon>
        <taxon>Spiralia</taxon>
        <taxon>Gnathifera</taxon>
        <taxon>Rotifera</taxon>
        <taxon>Eurotatoria</taxon>
        <taxon>Bdelloidea</taxon>
        <taxon>Philodinida</taxon>
        <taxon>Philodinidae</taxon>
        <taxon>Rotaria</taxon>
    </lineage>
</organism>
<dbReference type="EMBL" id="CAJOBJ010096311">
    <property type="protein sequence ID" value="CAF4566346.1"/>
    <property type="molecule type" value="Genomic_DNA"/>
</dbReference>
<evidence type="ECO:0000259" key="1">
    <source>
        <dbReference type="Pfam" id="PF00091"/>
    </source>
</evidence>
<dbReference type="Pfam" id="PF00091">
    <property type="entry name" value="Tubulin"/>
    <property type="match status" value="1"/>
</dbReference>
<dbReference type="InterPro" id="IPR036525">
    <property type="entry name" value="Tubulin/FtsZ_GTPase_sf"/>
</dbReference>
<dbReference type="GO" id="GO:0005525">
    <property type="term" value="F:GTP binding"/>
    <property type="evidence" value="ECO:0007669"/>
    <property type="project" value="InterPro"/>
</dbReference>